<name>A0A160TRP9_9ZZZZ</name>
<dbReference type="AlphaFoldDB" id="A0A160TRP9"/>
<dbReference type="EMBL" id="CZRL01000064">
    <property type="protein sequence ID" value="CUS51659.1"/>
    <property type="molecule type" value="Genomic_DNA"/>
</dbReference>
<organism evidence="1">
    <name type="scientific">hydrothermal vent metagenome</name>
    <dbReference type="NCBI Taxonomy" id="652676"/>
    <lineage>
        <taxon>unclassified sequences</taxon>
        <taxon>metagenomes</taxon>
        <taxon>ecological metagenomes</taxon>
    </lineage>
</organism>
<evidence type="ECO:0000313" key="1">
    <source>
        <dbReference type="EMBL" id="CUS51659.1"/>
    </source>
</evidence>
<reference evidence="1" key="1">
    <citation type="submission" date="2015-10" db="EMBL/GenBank/DDBJ databases">
        <authorList>
            <person name="Gilbert D.G."/>
        </authorList>
    </citation>
    <scope>NUCLEOTIDE SEQUENCE</scope>
</reference>
<protein>
    <recommendedName>
        <fullName evidence="2">Gamma-glutamylcyclotransferase</fullName>
    </recommendedName>
</protein>
<sequence length="192" mass="21296">MTGFAVIGYGSLIWDLDDLAPYVKGQWTLYGGPWLPLEFSLVSAKRRRGLALVIDHEHGQSCPSCIINSNRHTIEKVVQDLAARERTSDQNIGFIERNSGTARSRSMTTLATVRNWLGQTDYAGAVWTDGAPNFESVLGVEFSVATATAHLHSLEGESAAEAKRYISLAPDKVDTPLRRALSEQSWWIEQLY</sequence>
<proteinExistence type="predicted"/>
<accession>A0A160TRP9</accession>
<evidence type="ECO:0008006" key="2">
    <source>
        <dbReference type="Google" id="ProtNLM"/>
    </source>
</evidence>
<gene>
    <name evidence="1" type="ORF">MGWOODY_XGa2405</name>
</gene>